<feature type="domain" description="N-acetyltransferase" evidence="3">
    <location>
        <begin position="2"/>
        <end position="144"/>
    </location>
</feature>
<evidence type="ECO:0000313" key="4">
    <source>
        <dbReference type="EMBL" id="GJD95429.1"/>
    </source>
</evidence>
<dbReference type="PROSITE" id="PS51186">
    <property type="entry name" value="GNAT"/>
    <property type="match status" value="1"/>
</dbReference>
<dbReference type="InterPro" id="IPR016181">
    <property type="entry name" value="Acyl_CoA_acyltransferase"/>
</dbReference>
<dbReference type="InterPro" id="IPR000182">
    <property type="entry name" value="GNAT_dom"/>
</dbReference>
<keyword evidence="2" id="KW-0012">Acyltransferase</keyword>
<dbReference type="EMBL" id="BPQP01000036">
    <property type="protein sequence ID" value="GJD95429.1"/>
    <property type="molecule type" value="Genomic_DNA"/>
</dbReference>
<dbReference type="Proteomes" id="UP001055125">
    <property type="component" value="Unassembled WGS sequence"/>
</dbReference>
<gene>
    <name evidence="4" type="ORF">OCOJLMKI_2641</name>
</gene>
<dbReference type="PANTHER" id="PTHR43877">
    <property type="entry name" value="AMINOALKYLPHOSPHONATE N-ACETYLTRANSFERASE-RELATED-RELATED"/>
    <property type="match status" value="1"/>
</dbReference>
<dbReference type="Gene3D" id="3.40.630.30">
    <property type="match status" value="1"/>
</dbReference>
<evidence type="ECO:0000256" key="1">
    <source>
        <dbReference type="ARBA" id="ARBA00022679"/>
    </source>
</evidence>
<organism evidence="4 5">
    <name type="scientific">Methylobacterium iners</name>
    <dbReference type="NCBI Taxonomy" id="418707"/>
    <lineage>
        <taxon>Bacteria</taxon>
        <taxon>Pseudomonadati</taxon>
        <taxon>Pseudomonadota</taxon>
        <taxon>Alphaproteobacteria</taxon>
        <taxon>Hyphomicrobiales</taxon>
        <taxon>Methylobacteriaceae</taxon>
        <taxon>Methylobacterium</taxon>
    </lineage>
</organism>
<dbReference type="PANTHER" id="PTHR43877:SF1">
    <property type="entry name" value="ACETYLTRANSFERASE"/>
    <property type="match status" value="1"/>
</dbReference>
<dbReference type="SUPFAM" id="SSF55729">
    <property type="entry name" value="Acyl-CoA N-acyltransferases (Nat)"/>
    <property type="match status" value="1"/>
</dbReference>
<accession>A0ABQ4S0I0</accession>
<evidence type="ECO:0000259" key="3">
    <source>
        <dbReference type="PROSITE" id="PS51186"/>
    </source>
</evidence>
<dbReference type="Pfam" id="PF00583">
    <property type="entry name" value="Acetyltransf_1"/>
    <property type="match status" value="1"/>
</dbReference>
<keyword evidence="1" id="KW-0808">Transferase</keyword>
<reference evidence="4" key="2">
    <citation type="submission" date="2021-08" db="EMBL/GenBank/DDBJ databases">
        <authorList>
            <person name="Tani A."/>
            <person name="Ola A."/>
            <person name="Ogura Y."/>
            <person name="Katsura K."/>
            <person name="Hayashi T."/>
        </authorList>
    </citation>
    <scope>NUCLEOTIDE SEQUENCE</scope>
    <source>
        <strain evidence="4">DSM 19015</strain>
    </source>
</reference>
<name>A0ABQ4S0I0_9HYPH</name>
<comment type="caution">
    <text evidence="4">The sequence shown here is derived from an EMBL/GenBank/DDBJ whole genome shotgun (WGS) entry which is preliminary data.</text>
</comment>
<sequence length="185" mass="19652">MIQIREERPQDIAAREALLHACFGASRFAKTSERLREGRLPAEGLALSAERQGRVVGTVRLWHVEAGPDRPALLLGPLAVDSGLQGLGLGSGLMRAALARAERLSHGAVLLVGDAPYYARFGFDPRLAEGLAMPGPFERERFLGLNLRAGALDGATGLLRATGALDLLPIPAFADEAAVARRRAA</sequence>
<evidence type="ECO:0000256" key="2">
    <source>
        <dbReference type="ARBA" id="ARBA00023315"/>
    </source>
</evidence>
<evidence type="ECO:0000313" key="5">
    <source>
        <dbReference type="Proteomes" id="UP001055125"/>
    </source>
</evidence>
<dbReference type="InterPro" id="IPR050832">
    <property type="entry name" value="Bact_Acetyltransf"/>
</dbReference>
<dbReference type="RefSeq" id="WP_238244569.1">
    <property type="nucleotide sequence ID" value="NZ_BPQP01000036.1"/>
</dbReference>
<proteinExistence type="predicted"/>
<protein>
    <recommendedName>
        <fullName evidence="3">N-acetyltransferase domain-containing protein</fullName>
    </recommendedName>
</protein>
<keyword evidence="5" id="KW-1185">Reference proteome</keyword>
<reference evidence="4" key="1">
    <citation type="journal article" date="2021" name="Front. Microbiol.">
        <title>Comprehensive Comparative Genomics and Phenotyping of Methylobacterium Species.</title>
        <authorList>
            <person name="Alessa O."/>
            <person name="Ogura Y."/>
            <person name="Fujitani Y."/>
            <person name="Takami H."/>
            <person name="Hayashi T."/>
            <person name="Sahin N."/>
            <person name="Tani A."/>
        </authorList>
    </citation>
    <scope>NUCLEOTIDE SEQUENCE</scope>
    <source>
        <strain evidence="4">DSM 19015</strain>
    </source>
</reference>